<dbReference type="AlphaFoldDB" id="A0A9P6T065"/>
<evidence type="ECO:0000313" key="2">
    <source>
        <dbReference type="EMBL" id="KAG0015435.1"/>
    </source>
</evidence>
<reference evidence="2" key="1">
    <citation type="journal article" date="2020" name="Fungal Divers.">
        <title>Resolving the Mortierellaceae phylogeny through synthesis of multi-gene phylogenetics and phylogenomics.</title>
        <authorList>
            <person name="Vandepol N."/>
            <person name="Liber J."/>
            <person name="Desiro A."/>
            <person name="Na H."/>
            <person name="Kennedy M."/>
            <person name="Barry K."/>
            <person name="Grigoriev I.V."/>
            <person name="Miller A.N."/>
            <person name="O'Donnell K."/>
            <person name="Stajich J.E."/>
            <person name="Bonito G."/>
        </authorList>
    </citation>
    <scope>NUCLEOTIDE SEQUENCE</scope>
    <source>
        <strain evidence="2">NRRL 2769</strain>
    </source>
</reference>
<name>A0A9P6T065_9FUNG</name>
<sequence>MEGDRPQRTAKEKASISIKDSLPPPEHSDLTSSDSDGDTYKPQINEPSSGKGKERRRESLSDGKPQINEPSSGKGKERRRGSPPDSEDGADPNNDQAHSRTIEEKTEIKSPTKQTNREKNDGALKDRKKSETSQKRKRASHRYDDYHDSGDDDDDSDDSNISASDDDIAPTVKRKNTGPPAKIKTTQYFKGNYWPNFTQAPLMSLVHSLMTQEQKAARALAFMVLDGGVDDETYRWPVRENLLPAVPKSSFMDESADADFFEQQGMGFVEELTGVPKTEADYSDEESGDESDEEVGSDEGVNSANEADEERELHERRLAKKRRKLRQERHANERMANSRLEQVNSFLREEIVAFARKQYRKGISHRVKDLHSLQKETLPPFRIQAARSSIGGSKRGDEEEDELTPIQENTAAFAAEDSLRRILDRLPYVIRQGALGEAPDYVKLGLPKPVSSVAEYERGWDTLMAAASISGVDDRILKKVGLRMKNLLSQSKHSRYYEAPPKAMFATAESNENMENLELPKIKVPCVFKQPPPPKELWKTSPAPLYLSREFIDPLDPKYNVESTMKNIRERRRWLVEPSPYRPKKKHRV</sequence>
<comment type="caution">
    <text evidence="2">The sequence shown here is derived from an EMBL/GenBank/DDBJ whole genome shotgun (WGS) entry which is preliminary data.</text>
</comment>
<feature type="compositionally biased region" description="Acidic residues" evidence="1">
    <location>
        <begin position="150"/>
        <end position="168"/>
    </location>
</feature>
<feature type="compositionally biased region" description="Acidic residues" evidence="1">
    <location>
        <begin position="281"/>
        <end position="297"/>
    </location>
</feature>
<protein>
    <submittedName>
        <fullName evidence="2">Uncharacterized protein</fullName>
    </submittedName>
</protein>
<dbReference type="EMBL" id="JAAAID010000629">
    <property type="protein sequence ID" value="KAG0015435.1"/>
    <property type="molecule type" value="Genomic_DNA"/>
</dbReference>
<dbReference type="Proteomes" id="UP000703661">
    <property type="component" value="Unassembled WGS sequence"/>
</dbReference>
<feature type="compositionally biased region" description="Basic and acidic residues" evidence="1">
    <location>
        <begin position="1"/>
        <end position="14"/>
    </location>
</feature>
<feature type="region of interest" description="Disordered" evidence="1">
    <location>
        <begin position="1"/>
        <end position="181"/>
    </location>
</feature>
<feature type="compositionally biased region" description="Basic and acidic residues" evidence="1">
    <location>
        <begin position="97"/>
        <end position="134"/>
    </location>
</feature>
<proteinExistence type="predicted"/>
<organism evidence="2 3">
    <name type="scientific">Entomortierella chlamydospora</name>
    <dbReference type="NCBI Taxonomy" id="101097"/>
    <lineage>
        <taxon>Eukaryota</taxon>
        <taxon>Fungi</taxon>
        <taxon>Fungi incertae sedis</taxon>
        <taxon>Mucoromycota</taxon>
        <taxon>Mortierellomycotina</taxon>
        <taxon>Mortierellomycetes</taxon>
        <taxon>Mortierellales</taxon>
        <taxon>Mortierellaceae</taxon>
        <taxon>Entomortierella</taxon>
    </lineage>
</organism>
<feature type="compositionally biased region" description="Basic and acidic residues" evidence="1">
    <location>
        <begin position="51"/>
        <end position="61"/>
    </location>
</feature>
<gene>
    <name evidence="2" type="ORF">BGZ80_009854</name>
</gene>
<evidence type="ECO:0000256" key="1">
    <source>
        <dbReference type="SAM" id="MobiDB-lite"/>
    </source>
</evidence>
<dbReference type="OrthoDB" id="2428322at2759"/>
<accession>A0A9P6T065</accession>
<feature type="region of interest" description="Disordered" evidence="1">
    <location>
        <begin position="279"/>
        <end position="314"/>
    </location>
</feature>
<evidence type="ECO:0000313" key="3">
    <source>
        <dbReference type="Proteomes" id="UP000703661"/>
    </source>
</evidence>
<keyword evidence="3" id="KW-1185">Reference proteome</keyword>